<keyword evidence="1" id="KW-1133">Transmembrane helix</keyword>
<name>G5KI59_9STRE</name>
<dbReference type="RefSeq" id="WP_006738941.1">
    <property type="nucleotide sequence ID" value="NZ_AEUZ02000001.1"/>
</dbReference>
<proteinExistence type="predicted"/>
<dbReference type="Proteomes" id="UP000005388">
    <property type="component" value="Unassembled WGS sequence"/>
</dbReference>
<protein>
    <submittedName>
        <fullName evidence="2">Uncharacterized protein</fullName>
    </submittedName>
</protein>
<reference evidence="2 3" key="1">
    <citation type="journal article" date="2014" name="Int. J. Syst. Evol. Microbiol.">
        <title>Phylogenomics and the dynamic genome evolution of the genus Streptococcus.</title>
        <authorList>
            <consortium name="The Broad Institute Genome Sequencing Platform"/>
            <person name="Richards V.P."/>
            <person name="Palmer S.R."/>
            <person name="Pavinski Bitar P.D."/>
            <person name="Qin X."/>
            <person name="Weinstock G.M."/>
            <person name="Highlander S.K."/>
            <person name="Town C.D."/>
            <person name="Burne R.A."/>
            <person name="Stanhope M.J."/>
        </authorList>
    </citation>
    <scope>NUCLEOTIDE SEQUENCE [LARGE SCALE GENOMIC DNA]</scope>
    <source>
        <strain evidence="2 3">2285-97</strain>
    </source>
</reference>
<keyword evidence="3" id="KW-1185">Reference proteome</keyword>
<keyword evidence="1" id="KW-0472">Membrane</keyword>
<sequence>MTKKYYKLGLVLLILGIVSDVLGLFLPVRFENIFVETGRLLNTLGIIIIGIFLVLNYNKSKK</sequence>
<gene>
    <name evidence="2" type="ORF">STRUR_0341</name>
</gene>
<dbReference type="AlphaFoldDB" id="G5KI59"/>
<dbReference type="STRING" id="764291.STRUR_0341"/>
<evidence type="ECO:0000256" key="1">
    <source>
        <dbReference type="SAM" id="Phobius"/>
    </source>
</evidence>
<evidence type="ECO:0000313" key="2">
    <source>
        <dbReference type="EMBL" id="EHJ56174.1"/>
    </source>
</evidence>
<dbReference type="EMBL" id="AEUZ02000001">
    <property type="protein sequence ID" value="EHJ56174.1"/>
    <property type="molecule type" value="Genomic_DNA"/>
</dbReference>
<feature type="transmembrane region" description="Helical" evidence="1">
    <location>
        <begin position="39"/>
        <end position="57"/>
    </location>
</feature>
<keyword evidence="1" id="KW-0812">Transmembrane</keyword>
<accession>G5KI59</accession>
<organism evidence="2 3">
    <name type="scientific">Streptococcus urinalis 2285-97</name>
    <dbReference type="NCBI Taxonomy" id="764291"/>
    <lineage>
        <taxon>Bacteria</taxon>
        <taxon>Bacillati</taxon>
        <taxon>Bacillota</taxon>
        <taxon>Bacilli</taxon>
        <taxon>Lactobacillales</taxon>
        <taxon>Streptococcaceae</taxon>
        <taxon>Streptococcus</taxon>
    </lineage>
</organism>
<comment type="caution">
    <text evidence="2">The sequence shown here is derived from an EMBL/GenBank/DDBJ whole genome shotgun (WGS) entry which is preliminary data.</text>
</comment>
<evidence type="ECO:0000313" key="3">
    <source>
        <dbReference type="Proteomes" id="UP000005388"/>
    </source>
</evidence>